<keyword evidence="7" id="KW-0539">Nucleus</keyword>
<dbReference type="GO" id="GO:0080142">
    <property type="term" value="P:regulation of salicylic acid biosynthetic process"/>
    <property type="evidence" value="ECO:0007669"/>
    <property type="project" value="TreeGrafter"/>
</dbReference>
<evidence type="ECO:0000256" key="5">
    <source>
        <dbReference type="ARBA" id="ARBA00023159"/>
    </source>
</evidence>
<gene>
    <name evidence="12" type="ORF">H0E87_026044</name>
</gene>
<dbReference type="Pfam" id="PF20451">
    <property type="entry name" value="Calmod_bind_M"/>
    <property type="match status" value="1"/>
</dbReference>
<evidence type="ECO:0000256" key="6">
    <source>
        <dbReference type="ARBA" id="ARBA00023163"/>
    </source>
</evidence>
<comment type="similarity">
    <text evidence="2">Belongs to the plant ACBP60 protein family.</text>
</comment>
<keyword evidence="3" id="KW-0805">Transcription regulation</keyword>
<dbReference type="EMBL" id="JACEGQ020000015">
    <property type="protein sequence ID" value="KAH8487331.1"/>
    <property type="molecule type" value="Genomic_DNA"/>
</dbReference>
<name>A0A8T2X598_POPDE</name>
<organism evidence="12 13">
    <name type="scientific">Populus deltoides</name>
    <name type="common">Eastern poplar</name>
    <name type="synonym">Eastern cottonwood</name>
    <dbReference type="NCBI Taxonomy" id="3696"/>
    <lineage>
        <taxon>Eukaryota</taxon>
        <taxon>Viridiplantae</taxon>
        <taxon>Streptophyta</taxon>
        <taxon>Embryophyta</taxon>
        <taxon>Tracheophyta</taxon>
        <taxon>Spermatophyta</taxon>
        <taxon>Magnoliopsida</taxon>
        <taxon>eudicotyledons</taxon>
        <taxon>Gunneridae</taxon>
        <taxon>Pentapetalae</taxon>
        <taxon>rosids</taxon>
        <taxon>fabids</taxon>
        <taxon>Malpighiales</taxon>
        <taxon>Salicaceae</taxon>
        <taxon>Saliceae</taxon>
        <taxon>Populus</taxon>
    </lineage>
</organism>
<dbReference type="InterPro" id="IPR046829">
    <property type="entry name" value="Calmod_bind_C"/>
</dbReference>
<protein>
    <recommendedName>
        <fullName evidence="14">Calmodulin-binding protein</fullName>
    </recommendedName>
</protein>
<proteinExistence type="inferred from homology"/>
<dbReference type="InterPro" id="IPR012416">
    <property type="entry name" value="CBP60"/>
</dbReference>
<evidence type="ECO:0008006" key="14">
    <source>
        <dbReference type="Google" id="ProtNLM"/>
    </source>
</evidence>
<dbReference type="GO" id="GO:0043565">
    <property type="term" value="F:sequence-specific DNA binding"/>
    <property type="evidence" value="ECO:0007669"/>
    <property type="project" value="TreeGrafter"/>
</dbReference>
<evidence type="ECO:0000313" key="13">
    <source>
        <dbReference type="Proteomes" id="UP000807159"/>
    </source>
</evidence>
<evidence type="ECO:0000256" key="1">
    <source>
        <dbReference type="ARBA" id="ARBA00004123"/>
    </source>
</evidence>
<dbReference type="InterPro" id="IPR046830">
    <property type="entry name" value="Calmod_bind_M"/>
</dbReference>
<evidence type="ECO:0000259" key="9">
    <source>
        <dbReference type="Pfam" id="PF07887"/>
    </source>
</evidence>
<accession>A0A8T2X598</accession>
<feature type="domain" description="Calmodulin binding protein central" evidence="10">
    <location>
        <begin position="249"/>
        <end position="315"/>
    </location>
</feature>
<dbReference type="PANTHER" id="PTHR31713:SF42">
    <property type="entry name" value="PROTEIN SAR DEFICIENT 1"/>
    <property type="match status" value="1"/>
</dbReference>
<evidence type="ECO:0000256" key="7">
    <source>
        <dbReference type="ARBA" id="ARBA00023242"/>
    </source>
</evidence>
<keyword evidence="4" id="KW-0238">DNA-binding</keyword>
<comment type="subcellular location">
    <subcellularLocation>
        <location evidence="1">Nucleus</location>
    </subcellularLocation>
</comment>
<reference evidence="12" key="1">
    <citation type="journal article" date="2021" name="J. Hered.">
        <title>Genome Assembly of Salicaceae Populus deltoides (Eastern Cottonwood) I-69 Based on Nanopore Sequencing and Hi-C Technologies.</title>
        <authorList>
            <person name="Bai S."/>
            <person name="Wu H."/>
            <person name="Zhang J."/>
            <person name="Pan Z."/>
            <person name="Zhao W."/>
            <person name="Li Z."/>
            <person name="Tong C."/>
        </authorList>
    </citation>
    <scope>NUCLEOTIDE SEQUENCE</scope>
    <source>
        <tissue evidence="12">Leaf</tissue>
    </source>
</reference>
<keyword evidence="6" id="KW-0804">Transcription</keyword>
<keyword evidence="5" id="KW-0010">Activator</keyword>
<feature type="domain" description="Calmodulin binding protein C-terminal" evidence="11">
    <location>
        <begin position="322"/>
        <end position="355"/>
    </location>
</feature>
<dbReference type="Pfam" id="PF20452">
    <property type="entry name" value="Calmod_bind_C"/>
    <property type="match status" value="1"/>
</dbReference>
<feature type="domain" description="Calmodulin binding protein-like N-terminal" evidence="9">
    <location>
        <begin position="89"/>
        <end position="237"/>
    </location>
</feature>
<evidence type="ECO:0000259" key="11">
    <source>
        <dbReference type="Pfam" id="PF20452"/>
    </source>
</evidence>
<comment type="caution">
    <text evidence="12">The sequence shown here is derived from an EMBL/GenBank/DDBJ whole genome shotgun (WGS) entry which is preliminary data.</text>
</comment>
<feature type="region of interest" description="Disordered" evidence="8">
    <location>
        <begin position="1"/>
        <end position="22"/>
    </location>
</feature>
<dbReference type="Pfam" id="PF07887">
    <property type="entry name" value="Calmodulin_bind"/>
    <property type="match status" value="1"/>
</dbReference>
<evidence type="ECO:0000256" key="4">
    <source>
        <dbReference type="ARBA" id="ARBA00023125"/>
    </source>
</evidence>
<dbReference type="InterPro" id="IPR046831">
    <property type="entry name" value="Calmodulin_bind_N"/>
</dbReference>
<sequence length="507" mass="57539">MAAKRFLDEQDSDLDQQVDQKRMRTRPSFASVIGEAVTMNSLKNLCFSLEPMIRRVVNEEVEGSLRRRSTCSLTRSSSLQIQALEASSLQLMYSKSLLLPIFTGSKIVDLDSSPLQIHLVDTRGDQMVSTYLPHPLKIEVVVLDGDFPSNDSSKWTSEEFDSNIVKERTGKRPLLAGDCLTVTLRDGYAPIGEIEFTDNSSWIRSRKFRLGARVAPGSYQGVKIREAITEAFVVKDHRGELYKKHHPPMLQDEVWRLEKIGKDGAFHRKLTAEGIKTVQDFLKLSVVDRQKLRRILGPGMSEKMWEVTIKHARTCDLGNNHFIFRRPNCTITLNPICQIVHAMIDGNSYSNKELASIRVRNHLGTYFKYIIMLFLRSRASIYVSYHNFFAQGYIETLVRHAYAEWNSLEEVAGVPSDSTPLLTQGEPVDQYLNQHQTTVKSFPSLGYSTDHNRYLEMGSVPSNAYNNWKITSNYYHGAAVEQGIQYSISESSSDGEITSKSYINGDR</sequence>
<evidence type="ECO:0000313" key="12">
    <source>
        <dbReference type="EMBL" id="KAH8487331.1"/>
    </source>
</evidence>
<evidence type="ECO:0000256" key="3">
    <source>
        <dbReference type="ARBA" id="ARBA00023015"/>
    </source>
</evidence>
<dbReference type="AlphaFoldDB" id="A0A8T2X598"/>
<keyword evidence="13" id="KW-1185">Reference proteome</keyword>
<dbReference type="Proteomes" id="UP000807159">
    <property type="component" value="Chromosome 15"/>
</dbReference>
<dbReference type="GO" id="GO:0003700">
    <property type="term" value="F:DNA-binding transcription factor activity"/>
    <property type="evidence" value="ECO:0007669"/>
    <property type="project" value="TreeGrafter"/>
</dbReference>
<dbReference type="GO" id="GO:0005634">
    <property type="term" value="C:nucleus"/>
    <property type="evidence" value="ECO:0007669"/>
    <property type="project" value="UniProtKB-SubCell"/>
</dbReference>
<dbReference type="GO" id="GO:0005516">
    <property type="term" value="F:calmodulin binding"/>
    <property type="evidence" value="ECO:0007669"/>
    <property type="project" value="InterPro"/>
</dbReference>
<evidence type="ECO:0000256" key="2">
    <source>
        <dbReference type="ARBA" id="ARBA00007214"/>
    </source>
</evidence>
<evidence type="ECO:0000256" key="8">
    <source>
        <dbReference type="SAM" id="MobiDB-lite"/>
    </source>
</evidence>
<evidence type="ECO:0000259" key="10">
    <source>
        <dbReference type="Pfam" id="PF20451"/>
    </source>
</evidence>
<dbReference type="PANTHER" id="PTHR31713">
    <property type="entry name" value="OS02G0177800 PROTEIN"/>
    <property type="match status" value="1"/>
</dbReference>